<dbReference type="AlphaFoldDB" id="A0A419VV83"/>
<dbReference type="Pfam" id="PF06835">
    <property type="entry name" value="LptC"/>
    <property type="match status" value="1"/>
</dbReference>
<sequence>MQNKQFNKLNTKQLSIAVLLTGIAVLFFSCANKIEKIKELSSADQLPGMEATQFEMIQSDSAIVRFKLIAPRMIRYDQEKEPFIEFPEGIEIEKFDGQMRIVSRITADYARYLDNEEKWLAKNNVVAVNEEGDSLKTEELIWEEKKGKIFSDQFVKIIRKDQIINGIGFESDQDLMNWEIKKPTGTLYLDVAN</sequence>
<keyword evidence="2" id="KW-1185">Reference proteome</keyword>
<evidence type="ECO:0000313" key="1">
    <source>
        <dbReference type="EMBL" id="RKD86064.1"/>
    </source>
</evidence>
<dbReference type="NCBIfam" id="TIGR04409">
    <property type="entry name" value="LptC_YrbK"/>
    <property type="match status" value="1"/>
</dbReference>
<protein>
    <submittedName>
        <fullName evidence="1">LPS export ABC transporter protein LptC</fullName>
    </submittedName>
</protein>
<gene>
    <name evidence="1" type="ORF">BC643_4380</name>
</gene>
<comment type="caution">
    <text evidence="1">The sequence shown here is derived from an EMBL/GenBank/DDBJ whole genome shotgun (WGS) entry which is preliminary data.</text>
</comment>
<dbReference type="InterPro" id="IPR026265">
    <property type="entry name" value="LptC"/>
</dbReference>
<organism evidence="1 2">
    <name type="scientific">Mangrovibacterium diazotrophicum</name>
    <dbReference type="NCBI Taxonomy" id="1261403"/>
    <lineage>
        <taxon>Bacteria</taxon>
        <taxon>Pseudomonadati</taxon>
        <taxon>Bacteroidota</taxon>
        <taxon>Bacteroidia</taxon>
        <taxon>Marinilabiliales</taxon>
        <taxon>Prolixibacteraceae</taxon>
        <taxon>Mangrovibacterium</taxon>
    </lineage>
</organism>
<dbReference type="EMBL" id="RAPN01000005">
    <property type="protein sequence ID" value="RKD86064.1"/>
    <property type="molecule type" value="Genomic_DNA"/>
</dbReference>
<dbReference type="InterPro" id="IPR010664">
    <property type="entry name" value="LipoPS_assembly_LptC-rel"/>
</dbReference>
<dbReference type="GO" id="GO:0005886">
    <property type="term" value="C:plasma membrane"/>
    <property type="evidence" value="ECO:0007669"/>
    <property type="project" value="InterPro"/>
</dbReference>
<dbReference type="PROSITE" id="PS51257">
    <property type="entry name" value="PROKAR_LIPOPROTEIN"/>
    <property type="match status" value="1"/>
</dbReference>
<dbReference type="RefSeq" id="WP_170154655.1">
    <property type="nucleotide sequence ID" value="NZ_RAPN01000005.1"/>
</dbReference>
<accession>A0A419VV83</accession>
<dbReference type="Proteomes" id="UP000283387">
    <property type="component" value="Unassembled WGS sequence"/>
</dbReference>
<dbReference type="Gene3D" id="2.60.450.10">
    <property type="entry name" value="Lipopolysaccharide (LPS) transport protein A like domain"/>
    <property type="match status" value="1"/>
</dbReference>
<evidence type="ECO:0000313" key="2">
    <source>
        <dbReference type="Proteomes" id="UP000283387"/>
    </source>
</evidence>
<proteinExistence type="predicted"/>
<dbReference type="GO" id="GO:0015221">
    <property type="term" value="F:lipopolysaccharide transmembrane transporter activity"/>
    <property type="evidence" value="ECO:0007669"/>
    <property type="project" value="InterPro"/>
</dbReference>
<reference evidence="1 2" key="1">
    <citation type="submission" date="2018-09" db="EMBL/GenBank/DDBJ databases">
        <title>Genomic Encyclopedia of Archaeal and Bacterial Type Strains, Phase II (KMG-II): from individual species to whole genera.</title>
        <authorList>
            <person name="Goeker M."/>
        </authorList>
    </citation>
    <scope>NUCLEOTIDE SEQUENCE [LARGE SCALE GENOMIC DNA]</scope>
    <source>
        <strain evidence="1 2">DSM 27148</strain>
    </source>
</reference>
<name>A0A419VV83_9BACT</name>